<keyword evidence="2" id="KW-0560">Oxidoreductase</keyword>
<feature type="domain" description="ABM" evidence="1">
    <location>
        <begin position="9"/>
        <end position="100"/>
    </location>
</feature>
<reference evidence="2 3" key="1">
    <citation type="submission" date="2018-11" db="EMBL/GenBank/DDBJ databases">
        <title>the genome of Mesorhizobium tamadayense DSM 28320.</title>
        <authorList>
            <person name="Gao J."/>
        </authorList>
    </citation>
    <scope>NUCLEOTIDE SEQUENCE [LARGE SCALE GENOMIC DNA]</scope>
    <source>
        <strain evidence="2 3">DSM 28320</strain>
    </source>
</reference>
<evidence type="ECO:0000313" key="3">
    <source>
        <dbReference type="Proteomes" id="UP000273786"/>
    </source>
</evidence>
<dbReference type="Gene3D" id="3.30.70.100">
    <property type="match status" value="1"/>
</dbReference>
<accession>A0A3P3FW51</accession>
<gene>
    <name evidence="2" type="ORF">EH240_11360</name>
</gene>
<dbReference type="EMBL" id="RQXT01000011">
    <property type="protein sequence ID" value="RRI02592.1"/>
    <property type="molecule type" value="Genomic_DNA"/>
</dbReference>
<dbReference type="InterPro" id="IPR007138">
    <property type="entry name" value="ABM_dom"/>
</dbReference>
<dbReference type="RefSeq" id="WP_124998192.1">
    <property type="nucleotide sequence ID" value="NZ_RQXT01000011.1"/>
</dbReference>
<dbReference type="AlphaFoldDB" id="A0A3P3FW51"/>
<evidence type="ECO:0000259" key="1">
    <source>
        <dbReference type="PROSITE" id="PS51725"/>
    </source>
</evidence>
<dbReference type="SUPFAM" id="SSF54909">
    <property type="entry name" value="Dimeric alpha+beta barrel"/>
    <property type="match status" value="1"/>
</dbReference>
<dbReference type="Pfam" id="PF03992">
    <property type="entry name" value="ABM"/>
    <property type="match status" value="1"/>
</dbReference>
<dbReference type="PROSITE" id="PS51725">
    <property type="entry name" value="ABM"/>
    <property type="match status" value="1"/>
</dbReference>
<dbReference type="PANTHER" id="PTHR33336">
    <property type="entry name" value="QUINOL MONOOXYGENASE YGIN-RELATED"/>
    <property type="match status" value="1"/>
</dbReference>
<proteinExistence type="predicted"/>
<organism evidence="2 3">
    <name type="scientific">Mesorhizobium tamadayense</name>
    <dbReference type="NCBI Taxonomy" id="425306"/>
    <lineage>
        <taxon>Bacteria</taxon>
        <taxon>Pseudomonadati</taxon>
        <taxon>Pseudomonadota</taxon>
        <taxon>Alphaproteobacteria</taxon>
        <taxon>Hyphomicrobiales</taxon>
        <taxon>Phyllobacteriaceae</taxon>
        <taxon>Mesorhizobium</taxon>
    </lineage>
</organism>
<name>A0A3P3FW51_9HYPH</name>
<dbReference type="InterPro" id="IPR050744">
    <property type="entry name" value="AI-2_Isomerase_LsrG"/>
</dbReference>
<dbReference type="PANTHER" id="PTHR33336:SF3">
    <property type="entry name" value="ABM DOMAIN-CONTAINING PROTEIN"/>
    <property type="match status" value="1"/>
</dbReference>
<dbReference type="OrthoDB" id="9812754at2"/>
<keyword evidence="3" id="KW-1185">Reference proteome</keyword>
<comment type="caution">
    <text evidence="2">The sequence shown here is derived from an EMBL/GenBank/DDBJ whole genome shotgun (WGS) entry which is preliminary data.</text>
</comment>
<protein>
    <submittedName>
        <fullName evidence="2">Antibiotic biosynthesis monooxygenase</fullName>
    </submittedName>
</protein>
<dbReference type="Proteomes" id="UP000273786">
    <property type="component" value="Unassembled WGS sequence"/>
</dbReference>
<keyword evidence="2" id="KW-0503">Monooxygenase</keyword>
<sequence>MAKPPIERIVRIAELEIDPDRIDSFRALLAEEIEASVQNEPGVLFLHAVALKGAPEMVRVIECYADQSAYRAHLTARHFLKYKAQTAHMVRSLQLIETEPIALRAKSSPNSD</sequence>
<dbReference type="GO" id="GO:0004497">
    <property type="term" value="F:monooxygenase activity"/>
    <property type="evidence" value="ECO:0007669"/>
    <property type="project" value="UniProtKB-KW"/>
</dbReference>
<dbReference type="InterPro" id="IPR011008">
    <property type="entry name" value="Dimeric_a/b-barrel"/>
</dbReference>
<evidence type="ECO:0000313" key="2">
    <source>
        <dbReference type="EMBL" id="RRI02592.1"/>
    </source>
</evidence>